<dbReference type="RefSeq" id="WP_338549569.1">
    <property type="nucleotide sequence ID" value="NZ_CP146069.1"/>
</dbReference>
<dbReference type="PROSITE" id="PS01096">
    <property type="entry name" value="PPIC_PPIASE_1"/>
    <property type="match status" value="1"/>
</dbReference>
<keyword evidence="5 8" id="KW-0697">Rotamase</keyword>
<dbReference type="Pfam" id="PF00639">
    <property type="entry name" value="Rotamase"/>
    <property type="match status" value="1"/>
</dbReference>
<dbReference type="InterPro" id="IPR000297">
    <property type="entry name" value="PPIase_PpiC"/>
</dbReference>
<dbReference type="InterPro" id="IPR027304">
    <property type="entry name" value="Trigger_fact/SurA_dom_sf"/>
</dbReference>
<keyword evidence="9" id="KW-0732">Signal</keyword>
<evidence type="ECO:0000256" key="5">
    <source>
        <dbReference type="ARBA" id="ARBA00023110"/>
    </source>
</evidence>
<evidence type="ECO:0000256" key="8">
    <source>
        <dbReference type="PROSITE-ProRule" id="PRU00278"/>
    </source>
</evidence>
<keyword evidence="8 11" id="KW-0413">Isomerase</keyword>
<dbReference type="InterPro" id="IPR023058">
    <property type="entry name" value="PPIase_PpiC_CS"/>
</dbReference>
<dbReference type="EC" id="5.2.1.8" evidence="3"/>
<dbReference type="Proteomes" id="UP001364156">
    <property type="component" value="Chromosome"/>
</dbReference>
<dbReference type="Gene3D" id="3.10.50.40">
    <property type="match status" value="1"/>
</dbReference>
<evidence type="ECO:0000313" key="11">
    <source>
        <dbReference type="EMBL" id="WWR46723.1"/>
    </source>
</evidence>
<dbReference type="PROSITE" id="PS50198">
    <property type="entry name" value="PPIC_PPIASE_2"/>
    <property type="match status" value="1"/>
</dbReference>
<dbReference type="InterPro" id="IPR050245">
    <property type="entry name" value="PrsA_foldase"/>
</dbReference>
<evidence type="ECO:0000313" key="12">
    <source>
        <dbReference type="Proteomes" id="UP001364156"/>
    </source>
</evidence>
<protein>
    <recommendedName>
        <fullName evidence="4">Parvulin-like PPIase</fullName>
        <ecNumber evidence="3">5.2.1.8</ecNumber>
    </recommendedName>
    <alternativeName>
        <fullName evidence="6">Peptidyl-prolyl cis-trans isomerase plp</fullName>
    </alternativeName>
    <alternativeName>
        <fullName evidence="7">Rotamase plp</fullName>
    </alternativeName>
</protein>
<dbReference type="PANTHER" id="PTHR47245:SF2">
    <property type="entry name" value="PEPTIDYL-PROLYL CIS-TRANS ISOMERASE HP_0175-RELATED"/>
    <property type="match status" value="1"/>
</dbReference>
<feature type="signal peptide" evidence="9">
    <location>
        <begin position="1"/>
        <end position="24"/>
    </location>
</feature>
<evidence type="ECO:0000256" key="6">
    <source>
        <dbReference type="ARBA" id="ARBA00030642"/>
    </source>
</evidence>
<comment type="similarity">
    <text evidence="2">Belongs to the PpiC/parvulin rotamase family.</text>
</comment>
<comment type="catalytic activity">
    <reaction evidence="1">
        <text>[protein]-peptidylproline (omega=180) = [protein]-peptidylproline (omega=0)</text>
        <dbReference type="Rhea" id="RHEA:16237"/>
        <dbReference type="Rhea" id="RHEA-COMP:10747"/>
        <dbReference type="Rhea" id="RHEA-COMP:10748"/>
        <dbReference type="ChEBI" id="CHEBI:83833"/>
        <dbReference type="ChEBI" id="CHEBI:83834"/>
        <dbReference type="EC" id="5.2.1.8"/>
    </reaction>
</comment>
<evidence type="ECO:0000256" key="9">
    <source>
        <dbReference type="SAM" id="SignalP"/>
    </source>
</evidence>
<name>A0ABZ2HHG9_9RHOB</name>
<evidence type="ECO:0000259" key="10">
    <source>
        <dbReference type="PROSITE" id="PS50198"/>
    </source>
</evidence>
<dbReference type="SUPFAM" id="SSF54534">
    <property type="entry name" value="FKBP-like"/>
    <property type="match status" value="1"/>
</dbReference>
<feature type="chain" id="PRO_5045860300" description="Parvulin-like PPIase" evidence="9">
    <location>
        <begin position="25"/>
        <end position="284"/>
    </location>
</feature>
<organism evidence="11 12">
    <name type="scientific">Roseovarius phycicola</name>
    <dbReference type="NCBI Taxonomy" id="3080976"/>
    <lineage>
        <taxon>Bacteria</taxon>
        <taxon>Pseudomonadati</taxon>
        <taxon>Pseudomonadota</taxon>
        <taxon>Alphaproteobacteria</taxon>
        <taxon>Rhodobacterales</taxon>
        <taxon>Roseobacteraceae</taxon>
        <taxon>Roseovarius</taxon>
    </lineage>
</organism>
<dbReference type="PANTHER" id="PTHR47245">
    <property type="entry name" value="PEPTIDYLPROLYL ISOMERASE"/>
    <property type="match status" value="1"/>
</dbReference>
<feature type="domain" description="PpiC" evidence="10">
    <location>
        <begin position="136"/>
        <end position="225"/>
    </location>
</feature>
<accession>A0ABZ2HHG9</accession>
<dbReference type="GO" id="GO:0003755">
    <property type="term" value="F:peptidyl-prolyl cis-trans isomerase activity"/>
    <property type="evidence" value="ECO:0007669"/>
    <property type="project" value="UniProtKB-EC"/>
</dbReference>
<dbReference type="SUPFAM" id="SSF109998">
    <property type="entry name" value="Triger factor/SurA peptide-binding domain-like"/>
    <property type="match status" value="1"/>
</dbReference>
<dbReference type="EMBL" id="CP146069">
    <property type="protein sequence ID" value="WWR46723.1"/>
    <property type="molecule type" value="Genomic_DNA"/>
</dbReference>
<sequence length="284" mass="31025">MLQSFKTFIAASCVLGAISTGAFAQDEVDPNQVLATVNGTEITLAHVIALRSELPQQYDQFPSALLFQGIMDQLVQHTLMMQSIEGNASFKSQIAIENETRAIMAGEVLQGIVSEDPSEDSLRTLYDEKYPVDLQETEYRASHILVETKEEAAALVADLEGGADFAELARKKSTGPSGPSGGDLGWFGAGDMVEPFFEAVVELEQGEVSPPVQTTFGWHVIRLAESRSRARPEFDTVKAQLIEEARQASVEAFVSDLRENAEITRAATDDINPDVILNFDLLEQ</sequence>
<evidence type="ECO:0000256" key="1">
    <source>
        <dbReference type="ARBA" id="ARBA00000971"/>
    </source>
</evidence>
<evidence type="ECO:0000256" key="4">
    <source>
        <dbReference type="ARBA" id="ARBA00018370"/>
    </source>
</evidence>
<gene>
    <name evidence="11" type="ORF">RZ517_00625</name>
</gene>
<reference evidence="11 12" key="1">
    <citation type="submission" date="2023-10" db="EMBL/GenBank/DDBJ databases">
        <title>Roseovarius strain S88 nov., isolated from a marine algae.</title>
        <authorList>
            <person name="Lee M.W."/>
            <person name="Lee J.K."/>
            <person name="Kim J.M."/>
            <person name="Choi D.G."/>
            <person name="Baek J.H."/>
            <person name="Bayburt H."/>
            <person name="Jung J.J."/>
            <person name="Han D.M."/>
            <person name="Jeon C.O."/>
        </authorList>
    </citation>
    <scope>NUCLEOTIDE SEQUENCE [LARGE SCALE GENOMIC DNA]</scope>
    <source>
        <strain evidence="11 12">S88</strain>
    </source>
</reference>
<keyword evidence="12" id="KW-1185">Reference proteome</keyword>
<dbReference type="InterPro" id="IPR046357">
    <property type="entry name" value="PPIase_dom_sf"/>
</dbReference>
<evidence type="ECO:0000256" key="2">
    <source>
        <dbReference type="ARBA" id="ARBA00007656"/>
    </source>
</evidence>
<evidence type="ECO:0000256" key="3">
    <source>
        <dbReference type="ARBA" id="ARBA00013194"/>
    </source>
</evidence>
<proteinExistence type="inferred from homology"/>
<evidence type="ECO:0000256" key="7">
    <source>
        <dbReference type="ARBA" id="ARBA00031484"/>
    </source>
</evidence>